<dbReference type="EMBL" id="BNCQ01000006">
    <property type="protein sequence ID" value="GIL99140.1"/>
    <property type="molecule type" value="Genomic_DNA"/>
</dbReference>
<reference evidence="3" key="1">
    <citation type="journal article" date="2021" name="Proc. Natl. Acad. Sci. U.S.A.">
        <title>Three genomes in the algal genus Volvox reveal the fate of a haploid sex-determining region after a transition to homothallism.</title>
        <authorList>
            <person name="Yamamoto K."/>
            <person name="Hamaji T."/>
            <person name="Kawai-Toyooka H."/>
            <person name="Matsuzaki R."/>
            <person name="Takahashi F."/>
            <person name="Nishimura Y."/>
            <person name="Kawachi M."/>
            <person name="Noguchi H."/>
            <person name="Minakuchi Y."/>
            <person name="Umen J.G."/>
            <person name="Toyoda A."/>
            <person name="Nozaki H."/>
        </authorList>
    </citation>
    <scope>NUCLEOTIDE SEQUENCE</scope>
    <source>
        <strain evidence="4">NIES-3785</strain>
        <strain evidence="3">NIES-3786</strain>
    </source>
</reference>
<evidence type="ECO:0000313" key="3">
    <source>
        <dbReference type="EMBL" id="GIL72661.1"/>
    </source>
</evidence>
<keyword evidence="1" id="KW-0175">Coiled coil</keyword>
<organism evidence="3 5">
    <name type="scientific">Volvox reticuliferus</name>
    <dbReference type="NCBI Taxonomy" id="1737510"/>
    <lineage>
        <taxon>Eukaryota</taxon>
        <taxon>Viridiplantae</taxon>
        <taxon>Chlorophyta</taxon>
        <taxon>core chlorophytes</taxon>
        <taxon>Chlorophyceae</taxon>
        <taxon>CS clade</taxon>
        <taxon>Chlamydomonadales</taxon>
        <taxon>Volvocaceae</taxon>
        <taxon>Volvox</taxon>
    </lineage>
</organism>
<feature type="compositionally biased region" description="Low complexity" evidence="2">
    <location>
        <begin position="197"/>
        <end position="210"/>
    </location>
</feature>
<feature type="compositionally biased region" description="Low complexity" evidence="2">
    <location>
        <begin position="223"/>
        <end position="240"/>
    </location>
</feature>
<gene>
    <name evidence="3" type="ORF">Vretifemale_2994</name>
    <name evidence="4" type="ORF">Vretimale_4365</name>
</gene>
<feature type="coiled-coil region" evidence="1">
    <location>
        <begin position="622"/>
        <end position="649"/>
    </location>
</feature>
<keyword evidence="5" id="KW-1185">Reference proteome</keyword>
<feature type="region of interest" description="Disordered" evidence="2">
    <location>
        <begin position="94"/>
        <end position="150"/>
    </location>
</feature>
<proteinExistence type="predicted"/>
<feature type="region of interest" description="Disordered" evidence="2">
    <location>
        <begin position="172"/>
        <end position="210"/>
    </location>
</feature>
<feature type="region of interest" description="Disordered" evidence="2">
    <location>
        <begin position="396"/>
        <end position="441"/>
    </location>
</feature>
<name>A0A8J4C031_9CHLO</name>
<accession>A0A8J4C031</accession>
<feature type="compositionally biased region" description="Polar residues" evidence="2">
    <location>
        <begin position="121"/>
        <end position="132"/>
    </location>
</feature>
<dbReference type="AlphaFoldDB" id="A0A8J4C031"/>
<comment type="caution">
    <text evidence="3">The sequence shown here is derived from an EMBL/GenBank/DDBJ whole genome shotgun (WGS) entry which is preliminary data.</text>
</comment>
<feature type="compositionally biased region" description="Polar residues" evidence="2">
    <location>
        <begin position="428"/>
        <end position="441"/>
    </location>
</feature>
<dbReference type="OrthoDB" id="550813at2759"/>
<evidence type="ECO:0000313" key="4">
    <source>
        <dbReference type="EMBL" id="GIL99140.1"/>
    </source>
</evidence>
<evidence type="ECO:0000256" key="2">
    <source>
        <dbReference type="SAM" id="MobiDB-lite"/>
    </source>
</evidence>
<dbReference type="EMBL" id="BNCP01000004">
    <property type="protein sequence ID" value="GIL72661.1"/>
    <property type="molecule type" value="Genomic_DNA"/>
</dbReference>
<dbReference type="Proteomes" id="UP000747110">
    <property type="component" value="Unassembled WGS sequence"/>
</dbReference>
<evidence type="ECO:0000313" key="5">
    <source>
        <dbReference type="Proteomes" id="UP000747110"/>
    </source>
</evidence>
<evidence type="ECO:0000256" key="1">
    <source>
        <dbReference type="SAM" id="Coils"/>
    </source>
</evidence>
<protein>
    <submittedName>
        <fullName evidence="3">Uncharacterized protein</fullName>
    </submittedName>
</protein>
<feature type="region of interest" description="Disordered" evidence="2">
    <location>
        <begin position="223"/>
        <end position="256"/>
    </location>
</feature>
<dbReference type="Proteomes" id="UP000722791">
    <property type="component" value="Unassembled WGS sequence"/>
</dbReference>
<sequence>MSCNWFSNSWRAPPSGTSTVGLPGMPSAALGILRRHGRSAEIPGPAGFVSRGASGGGLAPQPIAWGRCLGNRQRHDAGALQGSALVPAAKRVRAASGKPFKEQVPPDTIPKPADECPSREGVQQQPHLQQKRQYFGPEPPSSRSQPTDVGVQVSIASNRSLSPGEATAGLAETVGLPKRRGRPPKRQVGPAAGTGLATPSSSTAPQTATVPLAEAAEAVAAAAVFDSSSGSCTSSTSSSSRRARQPFGPEQQQLAAAPPDSIDTMANVPFPVSLPDDPSQLNVDDILDLPLPDPRVGEPFRLGGDLSELAELGEAAGVGAASGDGDITGHGDDDADLDYDELIALAGKVDVASYVARAFERARQGLEPVRDPELTDTEVEPAQSVVSQDAVGSQHIMEPPQQQTSTSTSGIVGGGERRRTAASATATCQGPLQRPSSNNDNAMYVDGDAEDGNEAAADGFEAEAAVQRRVALLVELLSASGAELEAKLEAAAPEVDEQLLALLERRYTTALALRQDAASAERIATLYRALRYIYERRTSSAAERLLDDVLGILGDLQLQPDAERRRGEAAARLRNAFTGGMLDVDVFTAAAALADGRQAAAEALAGEQVSLETFKAEAMGLLDHAKRVQQETEANLKTIEAEVARLRREEPNTLEGRQWRLRLDQVRLARQALTEREESIAALEEILLLTRAVELQMLTGRIGG</sequence>